<evidence type="ECO:0000256" key="2">
    <source>
        <dbReference type="ARBA" id="ARBA00022525"/>
    </source>
</evidence>
<dbReference type="InterPro" id="IPR001029">
    <property type="entry name" value="Flagellin_N"/>
</dbReference>
<dbReference type="Gene3D" id="3.30.70.2120">
    <property type="match status" value="1"/>
</dbReference>
<keyword evidence="2 4" id="KW-0964">Secreted</keyword>
<evidence type="ECO:0000256" key="1">
    <source>
        <dbReference type="ARBA" id="ARBA00005709"/>
    </source>
</evidence>
<keyword evidence="8" id="KW-0969">Cilium</keyword>
<gene>
    <name evidence="8" type="ORF">CK501_11115</name>
</gene>
<dbReference type="SUPFAM" id="SSF64518">
    <property type="entry name" value="Phase 1 flagellin"/>
    <property type="match status" value="2"/>
</dbReference>
<evidence type="ECO:0000259" key="7">
    <source>
        <dbReference type="Pfam" id="PF00700"/>
    </source>
</evidence>
<comment type="function">
    <text evidence="4">Flagellin is the subunit protein which polymerizes to form the filaments of bacterial flagella.</text>
</comment>
<comment type="caution">
    <text evidence="8">The sequence shown here is derived from an EMBL/GenBank/DDBJ whole genome shotgun (WGS) entry which is preliminary data.</text>
</comment>
<keyword evidence="8" id="KW-0966">Cell projection</keyword>
<organism evidence="8 9">
    <name type="scientific">Halovibrio salipaludis</name>
    <dbReference type="NCBI Taxonomy" id="2032626"/>
    <lineage>
        <taxon>Bacteria</taxon>
        <taxon>Pseudomonadati</taxon>
        <taxon>Pseudomonadota</taxon>
        <taxon>Gammaproteobacteria</taxon>
        <taxon>Oceanospirillales</taxon>
        <taxon>Halomonadaceae</taxon>
        <taxon>Halovibrio</taxon>
    </lineage>
</organism>
<dbReference type="Gene3D" id="1.20.1330.10">
    <property type="entry name" value="f41 fragment of flagellin, N-terminal domain"/>
    <property type="match status" value="2"/>
</dbReference>
<dbReference type="GO" id="GO:0009288">
    <property type="term" value="C:bacterial-type flagellum"/>
    <property type="evidence" value="ECO:0007669"/>
    <property type="project" value="UniProtKB-SubCell"/>
</dbReference>
<evidence type="ECO:0000256" key="5">
    <source>
        <dbReference type="SAM" id="Coils"/>
    </source>
</evidence>
<dbReference type="Pfam" id="PF00700">
    <property type="entry name" value="Flagellin_C"/>
    <property type="match status" value="1"/>
</dbReference>
<evidence type="ECO:0000256" key="3">
    <source>
        <dbReference type="ARBA" id="ARBA00023143"/>
    </source>
</evidence>
<evidence type="ECO:0000259" key="6">
    <source>
        <dbReference type="Pfam" id="PF00669"/>
    </source>
</evidence>
<accession>A0A2A2F6M5</accession>
<evidence type="ECO:0000313" key="9">
    <source>
        <dbReference type="Proteomes" id="UP000218896"/>
    </source>
</evidence>
<dbReference type="PRINTS" id="PR00207">
    <property type="entry name" value="FLAGELLIN"/>
</dbReference>
<evidence type="ECO:0000256" key="4">
    <source>
        <dbReference type="RuleBase" id="RU362073"/>
    </source>
</evidence>
<comment type="similarity">
    <text evidence="1 4">Belongs to the bacterial flagellin family.</text>
</comment>
<name>A0A2A2F6M5_9GAMM</name>
<dbReference type="Pfam" id="PF00669">
    <property type="entry name" value="Flagellin_N"/>
    <property type="match status" value="1"/>
</dbReference>
<sequence>MVQMINSNIPSLNAQRNLTQSQGQYEQALERLSSGLRINGAGDDPSGIAVSTRFQSQVTGLDQAIRNANDGVSLAQTAEGALGSMTDSLQRIRELALQSANATNTAQDREALNQEVQELKKELNRVSDETNFNGANLLDGSFENAFFQIGANSSETIDMGLVGSTLDNMGSAPDDGLTSFATGTADNDMEDGDLVINGVSIDAPTERNDNASVDEQAQSAIARAAAVNDKTTFTGVRAEPNKTTLEGSSIDATDTDPLPADATQLKLNGQTVNLPERTTENPDDFLTTVSEAINNQTDDSVEAVFEDDPADGVDLIASDGRNITLDFSNNNNIQNNGGNTIPNENLAAAFGLKDTNGNETETFRGTYSLISENGSEINLSSQGEINRAGFQQGTFSGSNSGAVGAPVSDSKLENDELVINGVSIRASKAEDDGASPEPETSAIAKAAAINADFEETGVTASATPTIIRGDEVTGPSGPSGNNNPADVSFQINGTSIDVEFDGEASVEQRQNAIAGAINARSGTTGVRAETLTDADGEQTFQLVAEDGRNVVINDFTDNNAPPASYSAEDFGFLNDANEGNGEQQIQRASVNLESAGSIEIDTNGNPGNAGFQTGTYGNDEESQLMRYVDISTTEGANEAIVAVDNALTQVNSQRAQLGAVQNRFESTISNQRDASANLQEANSRIEDADFAEESANLSKGQILQQAGLSVLSQANEQPQQVLQLLQG</sequence>
<dbReference type="PANTHER" id="PTHR42792:SF2">
    <property type="entry name" value="FLAGELLIN"/>
    <property type="match status" value="1"/>
</dbReference>
<feature type="domain" description="Flagellin C-terminal" evidence="7">
    <location>
        <begin position="642"/>
        <end position="725"/>
    </location>
</feature>
<comment type="subcellular location">
    <subcellularLocation>
        <location evidence="4">Secreted</location>
    </subcellularLocation>
    <subcellularLocation>
        <location evidence="4">Bacterial flagellum</location>
    </subcellularLocation>
</comment>
<dbReference type="OrthoDB" id="9796789at2"/>
<dbReference type="EMBL" id="NSKD01000004">
    <property type="protein sequence ID" value="PAU80183.1"/>
    <property type="molecule type" value="Genomic_DNA"/>
</dbReference>
<keyword evidence="9" id="KW-1185">Reference proteome</keyword>
<dbReference type="GO" id="GO:0005198">
    <property type="term" value="F:structural molecule activity"/>
    <property type="evidence" value="ECO:0007669"/>
    <property type="project" value="UniProtKB-UniRule"/>
</dbReference>
<dbReference type="RefSeq" id="WP_095617800.1">
    <property type="nucleotide sequence ID" value="NZ_NSKD01000004.1"/>
</dbReference>
<dbReference type="AlphaFoldDB" id="A0A2A2F6M5"/>
<dbReference type="GO" id="GO:0005576">
    <property type="term" value="C:extracellular region"/>
    <property type="evidence" value="ECO:0007669"/>
    <property type="project" value="UniProtKB-SubCell"/>
</dbReference>
<feature type="coiled-coil region" evidence="5">
    <location>
        <begin position="102"/>
        <end position="129"/>
    </location>
</feature>
<feature type="domain" description="Flagellin N-terminal" evidence="6">
    <location>
        <begin position="5"/>
        <end position="142"/>
    </location>
</feature>
<keyword evidence="5" id="KW-0175">Coiled coil</keyword>
<dbReference type="PANTHER" id="PTHR42792">
    <property type="entry name" value="FLAGELLIN"/>
    <property type="match status" value="1"/>
</dbReference>
<protein>
    <recommendedName>
        <fullName evidence="4">Flagellin</fullName>
    </recommendedName>
</protein>
<dbReference type="Proteomes" id="UP000218896">
    <property type="component" value="Unassembled WGS sequence"/>
</dbReference>
<evidence type="ECO:0000313" key="8">
    <source>
        <dbReference type="EMBL" id="PAU80183.1"/>
    </source>
</evidence>
<dbReference type="Gene3D" id="6.10.280.190">
    <property type="match status" value="1"/>
</dbReference>
<dbReference type="Gene3D" id="2.60.40.4390">
    <property type="match status" value="1"/>
</dbReference>
<proteinExistence type="inferred from homology"/>
<keyword evidence="3 4" id="KW-0975">Bacterial flagellum</keyword>
<dbReference type="InterPro" id="IPR001492">
    <property type="entry name" value="Flagellin"/>
</dbReference>
<reference evidence="8 9" key="1">
    <citation type="submission" date="2017-08" db="EMBL/GenBank/DDBJ databases">
        <title>Halovibrio sewagensis sp. nov., isolated from wastewater of high salinity.</title>
        <authorList>
            <person name="Dong X."/>
            <person name="Zhang G."/>
        </authorList>
    </citation>
    <scope>NUCLEOTIDE SEQUENCE [LARGE SCALE GENOMIC DNA]</scope>
    <source>
        <strain evidence="8 9">YL5-2</strain>
    </source>
</reference>
<keyword evidence="8" id="KW-0282">Flagellum</keyword>
<dbReference type="InterPro" id="IPR046358">
    <property type="entry name" value="Flagellin_C"/>
</dbReference>